<name>A0ACB9SCG8_9MYRT</name>
<organism evidence="1 2">
    <name type="scientific">Melastoma candidum</name>
    <dbReference type="NCBI Taxonomy" id="119954"/>
    <lineage>
        <taxon>Eukaryota</taxon>
        <taxon>Viridiplantae</taxon>
        <taxon>Streptophyta</taxon>
        <taxon>Embryophyta</taxon>
        <taxon>Tracheophyta</taxon>
        <taxon>Spermatophyta</taxon>
        <taxon>Magnoliopsida</taxon>
        <taxon>eudicotyledons</taxon>
        <taxon>Gunneridae</taxon>
        <taxon>Pentapetalae</taxon>
        <taxon>rosids</taxon>
        <taxon>malvids</taxon>
        <taxon>Myrtales</taxon>
        <taxon>Melastomataceae</taxon>
        <taxon>Melastomatoideae</taxon>
        <taxon>Melastomateae</taxon>
        <taxon>Melastoma</taxon>
    </lineage>
</organism>
<gene>
    <name evidence="1" type="ORF">MLD38_001067</name>
</gene>
<evidence type="ECO:0000313" key="1">
    <source>
        <dbReference type="EMBL" id="KAI4388764.1"/>
    </source>
</evidence>
<keyword evidence="2" id="KW-1185">Reference proteome</keyword>
<sequence>MTLSPKPVVSLSSSSAPPGISPRRIPSPALFNLYRQGFLHPDEVHIFGYARTKISDEELRNRIRGYLASDKSSPEQSEDLTKFLQLV</sequence>
<dbReference type="Proteomes" id="UP001057402">
    <property type="component" value="Chromosome 1"/>
</dbReference>
<reference evidence="2" key="1">
    <citation type="journal article" date="2023" name="Front. Plant Sci.">
        <title>Chromosomal-level genome assembly of Melastoma candidum provides insights into trichome evolution.</title>
        <authorList>
            <person name="Zhong Y."/>
            <person name="Wu W."/>
            <person name="Sun C."/>
            <person name="Zou P."/>
            <person name="Liu Y."/>
            <person name="Dai S."/>
            <person name="Zhou R."/>
        </authorList>
    </citation>
    <scope>NUCLEOTIDE SEQUENCE [LARGE SCALE GENOMIC DNA]</scope>
</reference>
<dbReference type="EMBL" id="CM042880">
    <property type="protein sequence ID" value="KAI4388764.1"/>
    <property type="molecule type" value="Genomic_DNA"/>
</dbReference>
<proteinExistence type="predicted"/>
<comment type="caution">
    <text evidence="1">The sequence shown here is derived from an EMBL/GenBank/DDBJ whole genome shotgun (WGS) entry which is preliminary data.</text>
</comment>
<accession>A0ACB9SCG8</accession>
<evidence type="ECO:0000313" key="2">
    <source>
        <dbReference type="Proteomes" id="UP001057402"/>
    </source>
</evidence>
<protein>
    <submittedName>
        <fullName evidence="1">Uncharacterized protein</fullName>
    </submittedName>
</protein>